<dbReference type="CDD" id="cd17321">
    <property type="entry name" value="MFS_MMR_MDR_like"/>
    <property type="match status" value="1"/>
</dbReference>
<feature type="transmembrane region" description="Helical" evidence="7">
    <location>
        <begin position="24"/>
        <end position="49"/>
    </location>
</feature>
<feature type="transmembrane region" description="Helical" evidence="7">
    <location>
        <begin position="92"/>
        <end position="111"/>
    </location>
</feature>
<dbReference type="PROSITE" id="PS00216">
    <property type="entry name" value="SUGAR_TRANSPORT_1"/>
    <property type="match status" value="1"/>
</dbReference>
<dbReference type="Pfam" id="PF07690">
    <property type="entry name" value="MFS_1"/>
    <property type="match status" value="1"/>
</dbReference>
<sequence length="483" mass="47917">MTGHSGGHHQHPHGEAAAVGAGRWWVLGLLCLAQFMVILDVTVVNIALPAIGADLALGREAVTWVVTAYTLLFGGLLMFGGRLADLLGRRRVFLAGLVLFTAASLAAGVAGSGAGLIAARAVQGVGAALLSPAALSIVTTTFHGAERHRALGVWAAIGGGGAAAGVLLGGVLTSGPGWSWAFFVNVPVGALVAGLVPVFVRRDAARPGRPGRRGIDLPGALLVTGATALVIYGLVRAGDGGWASAAVPLLAGIAVAGVFVLVERRTAEPLVRLALLARRPVVAGNLVMLGASALLLSAFFLTSQYLQHTAGLSALGTGFAFLPVAVATVAGAHLAGRLIPRTGARPVAAAGFLLAAAGLWLLSRLPAAPDVLADVEPGFTLTGLGLGAAFVTATTTAMSHVSHEEAGLASGLINTGHELGASLGVAIMSTAAAPAVATAAAPASAFGDAYLAAAVIAAAVTLAASVLLPKGRPPAHDGPIFAH</sequence>
<dbReference type="SUPFAM" id="SSF103473">
    <property type="entry name" value="MFS general substrate transporter"/>
    <property type="match status" value="1"/>
</dbReference>
<keyword evidence="10" id="KW-1185">Reference proteome</keyword>
<keyword evidence="2" id="KW-0813">Transport</keyword>
<evidence type="ECO:0000256" key="7">
    <source>
        <dbReference type="SAM" id="Phobius"/>
    </source>
</evidence>
<feature type="transmembrane region" description="Helical" evidence="7">
    <location>
        <begin position="312"/>
        <end position="335"/>
    </location>
</feature>
<evidence type="ECO:0000313" key="9">
    <source>
        <dbReference type="EMBL" id="RJL24866.1"/>
    </source>
</evidence>
<proteinExistence type="predicted"/>
<organism evidence="9 10">
    <name type="scientific">Bailinhaonella thermotolerans</name>
    <dbReference type="NCBI Taxonomy" id="1070861"/>
    <lineage>
        <taxon>Bacteria</taxon>
        <taxon>Bacillati</taxon>
        <taxon>Actinomycetota</taxon>
        <taxon>Actinomycetes</taxon>
        <taxon>Streptosporangiales</taxon>
        <taxon>Streptosporangiaceae</taxon>
        <taxon>Bailinhaonella</taxon>
    </lineage>
</organism>
<feature type="transmembrane region" description="Helical" evidence="7">
    <location>
        <begin position="419"/>
        <end position="443"/>
    </location>
</feature>
<dbReference type="PANTHER" id="PTHR42718">
    <property type="entry name" value="MAJOR FACILITATOR SUPERFAMILY MULTIDRUG TRANSPORTER MFSC"/>
    <property type="match status" value="1"/>
</dbReference>
<evidence type="ECO:0000256" key="6">
    <source>
        <dbReference type="ARBA" id="ARBA00023136"/>
    </source>
</evidence>
<dbReference type="GO" id="GO:0005886">
    <property type="term" value="C:plasma membrane"/>
    <property type="evidence" value="ECO:0007669"/>
    <property type="project" value="UniProtKB-SubCell"/>
</dbReference>
<feature type="transmembrane region" description="Helical" evidence="7">
    <location>
        <begin position="347"/>
        <end position="367"/>
    </location>
</feature>
<dbReference type="AlphaFoldDB" id="A0A3A4A7B4"/>
<dbReference type="PRINTS" id="PR01036">
    <property type="entry name" value="TCRTETB"/>
</dbReference>
<name>A0A3A4A7B4_9ACTN</name>
<evidence type="ECO:0000256" key="1">
    <source>
        <dbReference type="ARBA" id="ARBA00004651"/>
    </source>
</evidence>
<gene>
    <name evidence="9" type="ORF">D5H75_29085</name>
</gene>
<feature type="transmembrane region" description="Helical" evidence="7">
    <location>
        <begin position="117"/>
        <end position="138"/>
    </location>
</feature>
<feature type="transmembrane region" description="Helical" evidence="7">
    <location>
        <begin position="241"/>
        <end position="262"/>
    </location>
</feature>
<evidence type="ECO:0000259" key="8">
    <source>
        <dbReference type="PROSITE" id="PS50850"/>
    </source>
</evidence>
<feature type="transmembrane region" description="Helical" evidence="7">
    <location>
        <begin position="178"/>
        <end position="196"/>
    </location>
</feature>
<feature type="domain" description="Major facilitator superfamily (MFS) profile" evidence="8">
    <location>
        <begin position="26"/>
        <end position="472"/>
    </location>
</feature>
<accession>A0A3A4A7B4</accession>
<keyword evidence="5 7" id="KW-1133">Transmembrane helix</keyword>
<dbReference type="InterPro" id="IPR005829">
    <property type="entry name" value="Sugar_transporter_CS"/>
</dbReference>
<evidence type="ECO:0000256" key="5">
    <source>
        <dbReference type="ARBA" id="ARBA00022989"/>
    </source>
</evidence>
<comment type="subcellular location">
    <subcellularLocation>
        <location evidence="1">Cell membrane</location>
        <topology evidence="1">Multi-pass membrane protein</topology>
    </subcellularLocation>
</comment>
<comment type="caution">
    <text evidence="9">The sequence shown here is derived from an EMBL/GenBank/DDBJ whole genome shotgun (WGS) entry which is preliminary data.</text>
</comment>
<keyword evidence="3" id="KW-1003">Cell membrane</keyword>
<feature type="transmembrane region" description="Helical" evidence="7">
    <location>
        <begin position="449"/>
        <end position="468"/>
    </location>
</feature>
<keyword evidence="6 7" id="KW-0472">Membrane</keyword>
<evidence type="ECO:0000313" key="10">
    <source>
        <dbReference type="Proteomes" id="UP000265768"/>
    </source>
</evidence>
<dbReference type="Gene3D" id="1.20.1250.20">
    <property type="entry name" value="MFS general substrate transporter like domains"/>
    <property type="match status" value="1"/>
</dbReference>
<reference evidence="9 10" key="1">
    <citation type="submission" date="2018-09" db="EMBL/GenBank/DDBJ databases">
        <title>YIM 75507 draft genome.</title>
        <authorList>
            <person name="Tang S."/>
            <person name="Feng Y."/>
        </authorList>
    </citation>
    <scope>NUCLEOTIDE SEQUENCE [LARGE SCALE GENOMIC DNA]</scope>
    <source>
        <strain evidence="9 10">YIM 75507</strain>
    </source>
</reference>
<feature type="transmembrane region" description="Helical" evidence="7">
    <location>
        <begin position="217"/>
        <end position="235"/>
    </location>
</feature>
<dbReference type="Proteomes" id="UP000265768">
    <property type="component" value="Unassembled WGS sequence"/>
</dbReference>
<evidence type="ECO:0000256" key="3">
    <source>
        <dbReference type="ARBA" id="ARBA00022475"/>
    </source>
</evidence>
<dbReference type="EMBL" id="QZEY01000014">
    <property type="protein sequence ID" value="RJL24866.1"/>
    <property type="molecule type" value="Genomic_DNA"/>
</dbReference>
<dbReference type="Gene3D" id="1.20.1720.10">
    <property type="entry name" value="Multidrug resistance protein D"/>
    <property type="match status" value="1"/>
</dbReference>
<feature type="transmembrane region" description="Helical" evidence="7">
    <location>
        <begin position="150"/>
        <end position="172"/>
    </location>
</feature>
<feature type="transmembrane region" description="Helical" evidence="7">
    <location>
        <begin position="379"/>
        <end position="398"/>
    </location>
</feature>
<evidence type="ECO:0000256" key="4">
    <source>
        <dbReference type="ARBA" id="ARBA00022692"/>
    </source>
</evidence>
<dbReference type="GO" id="GO:0022857">
    <property type="term" value="F:transmembrane transporter activity"/>
    <property type="evidence" value="ECO:0007669"/>
    <property type="project" value="InterPro"/>
</dbReference>
<dbReference type="InterPro" id="IPR020846">
    <property type="entry name" value="MFS_dom"/>
</dbReference>
<keyword evidence="4 7" id="KW-0812">Transmembrane</keyword>
<dbReference type="InterPro" id="IPR036259">
    <property type="entry name" value="MFS_trans_sf"/>
</dbReference>
<feature type="transmembrane region" description="Helical" evidence="7">
    <location>
        <begin position="282"/>
        <end position="306"/>
    </location>
</feature>
<dbReference type="InterPro" id="IPR011701">
    <property type="entry name" value="MFS"/>
</dbReference>
<evidence type="ECO:0000256" key="2">
    <source>
        <dbReference type="ARBA" id="ARBA00022448"/>
    </source>
</evidence>
<dbReference type="PROSITE" id="PS50850">
    <property type="entry name" value="MFS"/>
    <property type="match status" value="1"/>
</dbReference>
<dbReference type="OrthoDB" id="7375466at2"/>
<protein>
    <submittedName>
        <fullName evidence="9">MFS transporter</fullName>
    </submittedName>
</protein>
<feature type="transmembrane region" description="Helical" evidence="7">
    <location>
        <begin position="61"/>
        <end position="80"/>
    </location>
</feature>
<dbReference type="PANTHER" id="PTHR42718:SF46">
    <property type="entry name" value="BLR6921 PROTEIN"/>
    <property type="match status" value="1"/>
</dbReference>